<dbReference type="KEGG" id="aagg:ETAA8_23340"/>
<dbReference type="Pfam" id="PF00884">
    <property type="entry name" value="Sulfatase"/>
    <property type="match status" value="1"/>
</dbReference>
<dbReference type="EMBL" id="CP036274">
    <property type="protein sequence ID" value="QDU27247.1"/>
    <property type="molecule type" value="Genomic_DNA"/>
</dbReference>
<gene>
    <name evidence="7" type="primary">atsA_18</name>
    <name evidence="7" type="ORF">ETAA8_23340</name>
</gene>
<dbReference type="InterPro" id="IPR050738">
    <property type="entry name" value="Sulfatase"/>
</dbReference>
<dbReference type="EC" id="3.1.6.1" evidence="7"/>
<evidence type="ECO:0000313" key="7">
    <source>
        <dbReference type="EMBL" id="QDU27247.1"/>
    </source>
</evidence>
<reference evidence="7 8" key="1">
    <citation type="submission" date="2019-02" db="EMBL/GenBank/DDBJ databases">
        <title>Deep-cultivation of Planctomycetes and their phenomic and genomic characterization uncovers novel biology.</title>
        <authorList>
            <person name="Wiegand S."/>
            <person name="Jogler M."/>
            <person name="Boedeker C."/>
            <person name="Pinto D."/>
            <person name="Vollmers J."/>
            <person name="Rivas-Marin E."/>
            <person name="Kohn T."/>
            <person name="Peeters S.H."/>
            <person name="Heuer A."/>
            <person name="Rast P."/>
            <person name="Oberbeckmann S."/>
            <person name="Bunk B."/>
            <person name="Jeske O."/>
            <person name="Meyerdierks A."/>
            <person name="Storesund J.E."/>
            <person name="Kallscheuer N."/>
            <person name="Luecker S."/>
            <person name="Lage O.M."/>
            <person name="Pohl T."/>
            <person name="Merkel B.J."/>
            <person name="Hornburger P."/>
            <person name="Mueller R.-W."/>
            <person name="Bruemmer F."/>
            <person name="Labrenz M."/>
            <person name="Spormann A.M."/>
            <person name="Op den Camp H."/>
            <person name="Overmann J."/>
            <person name="Amann R."/>
            <person name="Jetten M.S.M."/>
            <person name="Mascher T."/>
            <person name="Medema M.H."/>
            <person name="Devos D.P."/>
            <person name="Kaster A.-K."/>
            <person name="Ovreas L."/>
            <person name="Rohde M."/>
            <person name="Galperin M.Y."/>
            <person name="Jogler C."/>
        </authorList>
    </citation>
    <scope>NUCLEOTIDE SEQUENCE [LARGE SCALE GENOMIC DNA]</scope>
    <source>
        <strain evidence="7 8">ETA_A8</strain>
    </source>
</reference>
<evidence type="ECO:0000256" key="2">
    <source>
        <dbReference type="ARBA" id="ARBA00022723"/>
    </source>
</evidence>
<dbReference type="Gene3D" id="3.30.1120.10">
    <property type="match status" value="1"/>
</dbReference>
<dbReference type="InterPro" id="IPR017850">
    <property type="entry name" value="Alkaline_phosphatase_core_sf"/>
</dbReference>
<keyword evidence="8" id="KW-1185">Reference proteome</keyword>
<dbReference type="AlphaFoldDB" id="A0A517YAH9"/>
<dbReference type="InterPro" id="IPR024607">
    <property type="entry name" value="Sulfatase_CS"/>
</dbReference>
<evidence type="ECO:0000256" key="5">
    <source>
        <dbReference type="SAM" id="MobiDB-lite"/>
    </source>
</evidence>
<evidence type="ECO:0000259" key="6">
    <source>
        <dbReference type="Pfam" id="PF00884"/>
    </source>
</evidence>
<dbReference type="Gene3D" id="3.40.720.10">
    <property type="entry name" value="Alkaline Phosphatase, subunit A"/>
    <property type="match status" value="1"/>
</dbReference>
<organism evidence="7 8">
    <name type="scientific">Anatilimnocola aggregata</name>
    <dbReference type="NCBI Taxonomy" id="2528021"/>
    <lineage>
        <taxon>Bacteria</taxon>
        <taxon>Pseudomonadati</taxon>
        <taxon>Planctomycetota</taxon>
        <taxon>Planctomycetia</taxon>
        <taxon>Pirellulales</taxon>
        <taxon>Pirellulaceae</taxon>
        <taxon>Anatilimnocola</taxon>
    </lineage>
</organism>
<dbReference type="CDD" id="cd16143">
    <property type="entry name" value="ARS_like"/>
    <property type="match status" value="1"/>
</dbReference>
<evidence type="ECO:0000313" key="8">
    <source>
        <dbReference type="Proteomes" id="UP000315017"/>
    </source>
</evidence>
<dbReference type="SUPFAM" id="SSF53649">
    <property type="entry name" value="Alkaline phosphatase-like"/>
    <property type="match status" value="1"/>
</dbReference>
<feature type="domain" description="Sulfatase N-terminal" evidence="6">
    <location>
        <begin position="36"/>
        <end position="361"/>
    </location>
</feature>
<comment type="similarity">
    <text evidence="1">Belongs to the sulfatase family.</text>
</comment>
<proteinExistence type="inferred from homology"/>
<dbReference type="PROSITE" id="PS00523">
    <property type="entry name" value="SULFATASE_1"/>
    <property type="match status" value="1"/>
</dbReference>
<dbReference type="PANTHER" id="PTHR42693:SF53">
    <property type="entry name" value="ENDO-4-O-SULFATASE"/>
    <property type="match status" value="1"/>
</dbReference>
<dbReference type="GO" id="GO:0046872">
    <property type="term" value="F:metal ion binding"/>
    <property type="evidence" value="ECO:0007669"/>
    <property type="project" value="UniProtKB-KW"/>
</dbReference>
<feature type="region of interest" description="Disordered" evidence="5">
    <location>
        <begin position="476"/>
        <end position="499"/>
    </location>
</feature>
<keyword evidence="4" id="KW-0106">Calcium</keyword>
<accession>A0A517YAH9</accession>
<dbReference type="PANTHER" id="PTHR42693">
    <property type="entry name" value="ARYLSULFATASE FAMILY MEMBER"/>
    <property type="match status" value="1"/>
</dbReference>
<keyword evidence="2" id="KW-0479">Metal-binding</keyword>
<evidence type="ECO:0000256" key="3">
    <source>
        <dbReference type="ARBA" id="ARBA00022801"/>
    </source>
</evidence>
<sequence>MRLLHRLATLIIAAGLFCVPFMPVFAEQKPDSGRVPNIVLILADDLGYGDVQCLNPERGKIKTPQLDRLAAEGMTFTDAHSGSSVCTPTRYGVLTGRYAWRTRLQSSVLDGYVQPLIAAQRLTVPALLKQHGYHTACIGKWHLGYTIDGADKSGGGKGQFAGAPLGAVTKDGPISRGFDQFVGFHHARMMKSVFANDRVAEIVEPVDMLPRITRASAEYIAERARTKEPFFLYLALNSPHTPIVPSKEWQGKSGLGQYGDFVMETDWAVGEVLAALERAGIAQNTLVVFTSDNGCSPQAGTDKLEKDGHFASAGFRGYKADIWDGGHRVPFLVRWPGKVRSASTSAQLICHTDLMATCAEILSAQLPETAGEDSVSILPALLGKDSAPLREAVVHHSINGRFAIRQGAWKLALCPGSGGWGKPGDAGAKKQSLPDVQLYNLSTDSGEAKNLQAEQPEVVQRLTRLLDRYIAEGRSTPGQVQANDTEVVVRKANSRAAKD</sequence>
<dbReference type="InterPro" id="IPR000917">
    <property type="entry name" value="Sulfatase_N"/>
</dbReference>
<protein>
    <submittedName>
        <fullName evidence="7">Arylsulfatase</fullName>
        <ecNumber evidence="7">3.1.6.1</ecNumber>
    </submittedName>
</protein>
<evidence type="ECO:0000256" key="1">
    <source>
        <dbReference type="ARBA" id="ARBA00008779"/>
    </source>
</evidence>
<dbReference type="PROSITE" id="PS00149">
    <property type="entry name" value="SULFATASE_2"/>
    <property type="match status" value="1"/>
</dbReference>
<keyword evidence="3 7" id="KW-0378">Hydrolase</keyword>
<evidence type="ECO:0000256" key="4">
    <source>
        <dbReference type="ARBA" id="ARBA00022837"/>
    </source>
</evidence>
<name>A0A517YAH9_9BACT</name>
<dbReference type="RefSeq" id="WP_238397734.1">
    <property type="nucleotide sequence ID" value="NZ_CP036274.1"/>
</dbReference>
<dbReference type="Proteomes" id="UP000315017">
    <property type="component" value="Chromosome"/>
</dbReference>
<dbReference type="GO" id="GO:0004065">
    <property type="term" value="F:arylsulfatase activity"/>
    <property type="evidence" value="ECO:0007669"/>
    <property type="project" value="UniProtKB-EC"/>
</dbReference>